<organism evidence="1 2">
    <name type="scientific">Endozoicomonas elysicola</name>
    <dbReference type="NCBI Taxonomy" id="305900"/>
    <lineage>
        <taxon>Bacteria</taxon>
        <taxon>Pseudomonadati</taxon>
        <taxon>Pseudomonadota</taxon>
        <taxon>Gammaproteobacteria</taxon>
        <taxon>Oceanospirillales</taxon>
        <taxon>Endozoicomonadaceae</taxon>
        <taxon>Endozoicomonas</taxon>
    </lineage>
</organism>
<dbReference type="RefSeq" id="WP_020584555.1">
    <property type="nucleotide sequence ID" value="NZ_JOJP01000001.1"/>
</dbReference>
<dbReference type="eggNOG" id="COG5285">
    <property type="taxonomic scope" value="Bacteria"/>
</dbReference>
<dbReference type="PANTHER" id="PTHR31630">
    <property type="entry name" value="PHYTANOYL-COA DIOXYGENASE-RELATED-RELATED"/>
    <property type="match status" value="1"/>
</dbReference>
<accession>A0A081K726</accession>
<dbReference type="Gene3D" id="2.60.120.620">
    <property type="entry name" value="q2cbj1_9rhob like domain"/>
    <property type="match status" value="1"/>
</dbReference>
<protein>
    <recommendedName>
        <fullName evidence="3">Phytanoyl-CoA dioxygenase</fullName>
    </recommendedName>
</protein>
<reference evidence="1 2" key="1">
    <citation type="submission" date="2014-06" db="EMBL/GenBank/DDBJ databases">
        <title>Whole Genome Sequences of Three Symbiotic Endozoicomonas Bacteria.</title>
        <authorList>
            <person name="Neave M.J."/>
            <person name="Apprill A."/>
            <person name="Voolstra C.R."/>
        </authorList>
    </citation>
    <scope>NUCLEOTIDE SEQUENCE [LARGE SCALE GENOMIC DNA]</scope>
    <source>
        <strain evidence="1 2">DSM 22380</strain>
    </source>
</reference>
<dbReference type="STRING" id="305900.GV64_03610"/>
<name>A0A081K726_9GAMM</name>
<dbReference type="EMBL" id="JOJP01000001">
    <property type="protein sequence ID" value="KEI69952.1"/>
    <property type="molecule type" value="Genomic_DNA"/>
</dbReference>
<dbReference type="AlphaFoldDB" id="A0A081K726"/>
<gene>
    <name evidence="1" type="ORF">GV64_03610</name>
</gene>
<comment type="caution">
    <text evidence="1">The sequence shown here is derived from an EMBL/GenBank/DDBJ whole genome shotgun (WGS) entry which is preliminary data.</text>
</comment>
<dbReference type="Proteomes" id="UP000027997">
    <property type="component" value="Unassembled WGS sequence"/>
</dbReference>
<evidence type="ECO:0000313" key="2">
    <source>
        <dbReference type="Proteomes" id="UP000027997"/>
    </source>
</evidence>
<dbReference type="InterPro" id="IPR008775">
    <property type="entry name" value="Phytyl_CoA_dOase-like"/>
</dbReference>
<sequence length="265" mass="31104">MIDQSGLQEKGYIIVPDLVPEHLLQPAINAITDFLDVNLKDPATWYQKNLGSNGIVPIHHHQAFWDIRQYEPVYRLFADLFKTEDLWIRLDRASFKPPWRPEHPEEKDDSRIHLDSHPEKVFLPRYQGILYLTDTEDNQGAFCCVPSLYQREQTTLNRKSLLFTDEELKDHDIVNLGGKAGTFILWDSRLPHASSLNHHTKPRLTQYISMFPAGTEDNREERIQLWREKRAPERWRNFPYQQDPEPGEPAQLTEIGKQLLGLFIR</sequence>
<dbReference type="GO" id="GO:0016706">
    <property type="term" value="F:2-oxoglutarate-dependent dioxygenase activity"/>
    <property type="evidence" value="ECO:0007669"/>
    <property type="project" value="UniProtKB-ARBA"/>
</dbReference>
<proteinExistence type="predicted"/>
<dbReference type="PANTHER" id="PTHR31630:SF6">
    <property type="entry name" value="PHYTANOYL-COA DIOXYGENASE-RELATED"/>
    <property type="match status" value="1"/>
</dbReference>
<dbReference type="Pfam" id="PF05721">
    <property type="entry name" value="PhyH"/>
    <property type="match status" value="1"/>
</dbReference>
<dbReference type="SUPFAM" id="SSF51197">
    <property type="entry name" value="Clavaminate synthase-like"/>
    <property type="match status" value="1"/>
</dbReference>
<evidence type="ECO:0000313" key="1">
    <source>
        <dbReference type="EMBL" id="KEI69952.1"/>
    </source>
</evidence>
<keyword evidence="2" id="KW-1185">Reference proteome</keyword>
<evidence type="ECO:0008006" key="3">
    <source>
        <dbReference type="Google" id="ProtNLM"/>
    </source>
</evidence>